<sequence length="359" mass="39910">MGNARWHFQNYITQTTQVTPSSAKAGMTAYVVKDGEGSARMEAYGDFVGDIDTKFTAEVYTTAAGAEIGSALFRWKKDTTVSGWEGTGIATQTTYYTLENGIQIRWVAGSGDDFTAGDSWSFFAMRPRGKGALFIDDPNTQLRSDDVLILSIAVDLGTTQQITSAILGHHNFTSAATIVLQGNGTTSWGAPSYEQTITWTTQHASLFLDESYRYWRWVIQDQSNSNDYLALSKAYLGLYFEPTYNFSSSYNRTTQAAGFERVVGGMPVGRWVTGYNEMVSVPYEIMTTTDFNSVQSMFQFVHDRANNKGRPVWFTPDSSEPGDVLYGLPSMTLSRQFYNSLGKQHTVAIEFAELARTLF</sequence>
<proteinExistence type="predicted"/>
<evidence type="ECO:0000313" key="1">
    <source>
        <dbReference type="EMBL" id="QJA51314.1"/>
    </source>
</evidence>
<organism evidence="1">
    <name type="scientific">viral metagenome</name>
    <dbReference type="NCBI Taxonomy" id="1070528"/>
    <lineage>
        <taxon>unclassified sequences</taxon>
        <taxon>metagenomes</taxon>
        <taxon>organismal metagenomes</taxon>
    </lineage>
</organism>
<reference evidence="1" key="1">
    <citation type="submission" date="2020-03" db="EMBL/GenBank/DDBJ databases">
        <title>The deep terrestrial virosphere.</title>
        <authorList>
            <person name="Holmfeldt K."/>
            <person name="Nilsson E."/>
            <person name="Simone D."/>
            <person name="Lopez-Fernandez M."/>
            <person name="Wu X."/>
            <person name="de Brujin I."/>
            <person name="Lundin D."/>
            <person name="Andersson A."/>
            <person name="Bertilsson S."/>
            <person name="Dopson M."/>
        </authorList>
    </citation>
    <scope>NUCLEOTIDE SEQUENCE</scope>
    <source>
        <strain evidence="1">TM448A02064</strain>
        <strain evidence="2">TM448B01665</strain>
    </source>
</reference>
<name>A0A6H1ZUR4_9ZZZZ</name>
<dbReference type="AlphaFoldDB" id="A0A6H1ZUR4"/>
<gene>
    <name evidence="1" type="ORF">TM448A02064_0009</name>
    <name evidence="2" type="ORF">TM448B01665_0009</name>
</gene>
<accession>A0A6H1ZUR4</accession>
<dbReference type="EMBL" id="MT144252">
    <property type="protein sequence ID" value="QJA51314.1"/>
    <property type="molecule type" value="Genomic_DNA"/>
</dbReference>
<dbReference type="EMBL" id="MT144806">
    <property type="protein sequence ID" value="QJH99747.1"/>
    <property type="molecule type" value="Genomic_DNA"/>
</dbReference>
<protein>
    <submittedName>
        <fullName evidence="1">Uncharacterized protein</fullName>
    </submittedName>
</protein>
<evidence type="ECO:0000313" key="2">
    <source>
        <dbReference type="EMBL" id="QJH99747.1"/>
    </source>
</evidence>